<dbReference type="EMBL" id="LEKT01000024">
    <property type="protein sequence ID" value="KMO86397.1"/>
    <property type="molecule type" value="Genomic_DNA"/>
</dbReference>
<dbReference type="Pfam" id="PF20612">
    <property type="entry name" value="SHOCT_2"/>
    <property type="match status" value="1"/>
</dbReference>
<reference evidence="2 3" key="1">
    <citation type="submission" date="2015-06" db="EMBL/GenBank/DDBJ databases">
        <title>Draft genome sequence of beer spoilage bacterium Megasphaera cerevisiae type strain 20462.</title>
        <authorList>
            <person name="Kutumbaka K."/>
            <person name="Pasmowitz J."/>
            <person name="Mategko J."/>
            <person name="Reyes D."/>
            <person name="Friedrich A."/>
            <person name="Han S."/>
            <person name="Martens-Habbena W."/>
            <person name="Neal-McKinney J."/>
            <person name="Janagama H.K."/>
            <person name="Nadala C."/>
            <person name="Samadpour M."/>
        </authorList>
    </citation>
    <scope>NUCLEOTIDE SEQUENCE [LARGE SCALE GENOMIC DNA]</scope>
    <source>
        <strain evidence="2 3">DSM 20462</strain>
    </source>
</reference>
<comment type="caution">
    <text evidence="2">The sequence shown here is derived from an EMBL/GenBank/DDBJ whole genome shotgun (WGS) entry which is preliminary data.</text>
</comment>
<dbReference type="STRING" id="39029.BSR42_08635"/>
<gene>
    <name evidence="2" type="ORF">AB840_08480</name>
</gene>
<name>A0A0J6WX19_9FIRM</name>
<keyword evidence="3" id="KW-1185">Reference proteome</keyword>
<organism evidence="2 3">
    <name type="scientific">Megasphaera cerevisiae DSM 20462</name>
    <dbReference type="NCBI Taxonomy" id="1122219"/>
    <lineage>
        <taxon>Bacteria</taxon>
        <taxon>Bacillati</taxon>
        <taxon>Bacillota</taxon>
        <taxon>Negativicutes</taxon>
        <taxon>Veillonellales</taxon>
        <taxon>Veillonellaceae</taxon>
        <taxon>Megasphaera</taxon>
    </lineage>
</organism>
<accession>A0A0J6WX19</accession>
<protein>
    <recommendedName>
        <fullName evidence="1">SHOCT-like domain-containing protein</fullName>
    </recommendedName>
</protein>
<evidence type="ECO:0000259" key="1">
    <source>
        <dbReference type="Pfam" id="PF20612"/>
    </source>
</evidence>
<sequence length="77" mass="8653">MNEQLSNHTLEANKLQAEARSISQEQLQHEVDYVRAQHILQSLFHKGLLSADEFSKITAVNRKTFSPVLAAILPSIP</sequence>
<dbReference type="InterPro" id="IPR046749">
    <property type="entry name" value="SHOCT_2"/>
</dbReference>
<evidence type="ECO:0000313" key="3">
    <source>
        <dbReference type="Proteomes" id="UP000036503"/>
    </source>
</evidence>
<evidence type="ECO:0000313" key="2">
    <source>
        <dbReference type="EMBL" id="KMO86397.1"/>
    </source>
</evidence>
<dbReference type="RefSeq" id="WP_048514402.1">
    <property type="nucleotide sequence ID" value="NZ_FUXD01000025.1"/>
</dbReference>
<proteinExistence type="predicted"/>
<feature type="domain" description="SHOCT-like" evidence="1">
    <location>
        <begin position="23"/>
        <end position="72"/>
    </location>
</feature>
<dbReference type="AlphaFoldDB" id="A0A0J6WX19"/>
<dbReference type="Proteomes" id="UP000036503">
    <property type="component" value="Unassembled WGS sequence"/>
</dbReference>
<dbReference type="OrthoDB" id="1708280at2"/>
<dbReference type="PATRIC" id="fig|1122219.3.peg.1396"/>
<dbReference type="InParanoid" id="A0A0J6WX19"/>